<dbReference type="GO" id="GO:0016757">
    <property type="term" value="F:glycosyltransferase activity"/>
    <property type="evidence" value="ECO:0007669"/>
    <property type="project" value="InterPro"/>
</dbReference>
<dbReference type="EMBL" id="NMUE01000039">
    <property type="protein sequence ID" value="RFA94298.1"/>
    <property type="molecule type" value="Genomic_DNA"/>
</dbReference>
<evidence type="ECO:0000313" key="4">
    <source>
        <dbReference type="EMBL" id="RFA94993.1"/>
    </source>
</evidence>
<sequence>MKILILTHEYPPYVFGGVAYYNFELARFLASRGHKVYVVCGRGVDITKDNGVVIYRTNFPDIPIRSIWYSLSSIDIIMNLINKVDIVISNAGSIYAIHKIIKKNRKKLISIFHGSIESLLSFFKYIKISHLKFISVGDIGYYLMAPLYDRIYRNEIKYADNYIMVAHHVFSEILQLYKEFENKILSNSYVIYTGINIDQLTSYFREQRRRNKYILAYVGRLYYTKGVYYAIKAFELIQNNYINDAELWIFGNGPLFNYIKNYSKKYKLRIKLFGFIPRDQMYNYLYKYVNVLLFPSLYEGSPYALIEANALGIPAVTWDLPWAHEFVINGVNGYRAKFNSIEDIAQKAIKAHSLNSNTIREITKKYDKKVQFNKLLNIIENK</sequence>
<dbReference type="Gene3D" id="3.40.50.2000">
    <property type="entry name" value="Glycogen Phosphorylase B"/>
    <property type="match status" value="2"/>
</dbReference>
<dbReference type="InterPro" id="IPR001296">
    <property type="entry name" value="Glyco_trans_1"/>
</dbReference>
<protein>
    <recommendedName>
        <fullName evidence="7">Glycosyl transferase</fullName>
    </recommendedName>
</protein>
<organism evidence="3 6">
    <name type="scientific">Pyrobaculum aerophilum</name>
    <dbReference type="NCBI Taxonomy" id="13773"/>
    <lineage>
        <taxon>Archaea</taxon>
        <taxon>Thermoproteota</taxon>
        <taxon>Thermoprotei</taxon>
        <taxon>Thermoproteales</taxon>
        <taxon>Thermoproteaceae</taxon>
        <taxon>Pyrobaculum</taxon>
    </lineage>
</organism>
<dbReference type="Proteomes" id="UP000257123">
    <property type="component" value="Unassembled WGS sequence"/>
</dbReference>
<dbReference type="OrthoDB" id="29298at2157"/>
<dbReference type="PANTHER" id="PTHR45947:SF3">
    <property type="entry name" value="SULFOQUINOVOSYL TRANSFERASE SQD2"/>
    <property type="match status" value="1"/>
</dbReference>
<dbReference type="Pfam" id="PF13439">
    <property type="entry name" value="Glyco_transf_4"/>
    <property type="match status" value="1"/>
</dbReference>
<gene>
    <name evidence="3" type="ORF">CGL51_10490</name>
    <name evidence="4" type="ORF">CGL52_13505</name>
</gene>
<dbReference type="InterPro" id="IPR050194">
    <property type="entry name" value="Glycosyltransferase_grp1"/>
</dbReference>
<feature type="domain" description="Glycosyl transferase family 1" evidence="1">
    <location>
        <begin position="205"/>
        <end position="361"/>
    </location>
</feature>
<dbReference type="EMBL" id="NMUF01000066">
    <property type="protein sequence ID" value="RFA94993.1"/>
    <property type="molecule type" value="Genomic_DNA"/>
</dbReference>
<dbReference type="Pfam" id="PF00534">
    <property type="entry name" value="Glycos_transf_1"/>
    <property type="match status" value="1"/>
</dbReference>
<name>A0A371QW04_9CREN</name>
<evidence type="ECO:0000313" key="6">
    <source>
        <dbReference type="Proteomes" id="UP000257123"/>
    </source>
</evidence>
<dbReference type="CDD" id="cd03801">
    <property type="entry name" value="GT4_PimA-like"/>
    <property type="match status" value="1"/>
</dbReference>
<dbReference type="RefSeq" id="WP_116421694.1">
    <property type="nucleotide sequence ID" value="NZ_NMUE01000039.1"/>
</dbReference>
<evidence type="ECO:0000259" key="2">
    <source>
        <dbReference type="Pfam" id="PF13439"/>
    </source>
</evidence>
<accession>A0A371QW04</accession>
<evidence type="ECO:0000313" key="5">
    <source>
        <dbReference type="Proteomes" id="UP000256877"/>
    </source>
</evidence>
<dbReference type="AlphaFoldDB" id="A0A371QW04"/>
<dbReference type="Proteomes" id="UP000256877">
    <property type="component" value="Unassembled WGS sequence"/>
</dbReference>
<evidence type="ECO:0000259" key="1">
    <source>
        <dbReference type="Pfam" id="PF00534"/>
    </source>
</evidence>
<dbReference type="InterPro" id="IPR028098">
    <property type="entry name" value="Glyco_trans_4-like_N"/>
</dbReference>
<feature type="domain" description="Glycosyltransferase subfamily 4-like N-terminal" evidence="2">
    <location>
        <begin position="15"/>
        <end position="198"/>
    </location>
</feature>
<dbReference type="SUPFAM" id="SSF53756">
    <property type="entry name" value="UDP-Glycosyltransferase/glycogen phosphorylase"/>
    <property type="match status" value="1"/>
</dbReference>
<evidence type="ECO:0008006" key="7">
    <source>
        <dbReference type="Google" id="ProtNLM"/>
    </source>
</evidence>
<proteinExistence type="predicted"/>
<reference evidence="5 6" key="1">
    <citation type="submission" date="2017-07" db="EMBL/GenBank/DDBJ databases">
        <title>Draft genome sequence of aerobic hyperthermophilic archaea, Pyrobaculum aerophilum YKB31 and YKB32.</title>
        <authorList>
            <person name="Mochizuki T."/>
            <person name="Berliner A.J."/>
            <person name="Yoshida-Takashima Y."/>
            <person name="Takaki Y."/>
            <person name="Nunoura T."/>
            <person name="Takai K."/>
        </authorList>
    </citation>
    <scope>NUCLEOTIDE SEQUENCE [LARGE SCALE GENOMIC DNA]</scope>
    <source>
        <strain evidence="3 6">YKB31</strain>
        <strain evidence="4 5">YKB32</strain>
    </source>
</reference>
<evidence type="ECO:0000313" key="3">
    <source>
        <dbReference type="EMBL" id="RFA94298.1"/>
    </source>
</evidence>
<dbReference type="PANTHER" id="PTHR45947">
    <property type="entry name" value="SULFOQUINOVOSYL TRANSFERASE SQD2"/>
    <property type="match status" value="1"/>
</dbReference>
<comment type="caution">
    <text evidence="3">The sequence shown here is derived from an EMBL/GenBank/DDBJ whole genome shotgun (WGS) entry which is preliminary data.</text>
</comment>